<dbReference type="Pfam" id="PF05136">
    <property type="entry name" value="Phage_portal_2"/>
    <property type="match status" value="1"/>
</dbReference>
<dbReference type="NCBIfam" id="TIGR01539">
    <property type="entry name" value="portal_lambda"/>
    <property type="match status" value="1"/>
</dbReference>
<dbReference type="Proteomes" id="UP000596092">
    <property type="component" value="Chromosome"/>
</dbReference>
<sequence length="507" mass="57514">MAPILYGPNGRPIPLSKALRKMRGQAKAFMSGFHGANSNNLADWVTLPMEINAILRNDLQKLRARSRDLARNDDTARRFLFILKQNVLGSAGIVLQAKNKLGAGKKQDEKRNDEIEREWTMFHSKRRVRGVSVSPSACGQLSGRELGWLSLQTRAVDGECFMQILRGYPHNPHKFAVRFLNPDLLDSSYCVELPNGNRVEMGIEFDQFDRPVNYHFSEQHPTRKFQGKGARRIPIPADQIIHLFRKEYVGQIRGIPDFAAIMHKTKMLHGVHEAIVVGWRVAAAKMGFFTVRDVDAFKTSLDDEDRSPFDAGEIEATPGSFDVIPDGYKLDTFDPQYPTSTYESGHKVFMQQLANGLNVSSPTLSNNYADVNYSSLRQALLEDREGWRCLQAEMIDGFYQPLFDEWYDWTVYGTGRIKAPAARRAQDPVVVWQPRGWPWVDPLKEVNAQVKAIDAHLRTRQSIIAETTGADFIEMVDELAVEQETLVERGLKTAIPDDMAENYRDRG</sequence>
<dbReference type="AlphaFoldDB" id="A0A7T6AR04"/>
<protein>
    <submittedName>
        <fullName evidence="1">Phage portal protein</fullName>
    </submittedName>
</protein>
<evidence type="ECO:0000313" key="2">
    <source>
        <dbReference type="Proteomes" id="UP000596092"/>
    </source>
</evidence>
<accession>A0A7T6AR04</accession>
<dbReference type="GO" id="GO:0019068">
    <property type="term" value="P:virion assembly"/>
    <property type="evidence" value="ECO:0007669"/>
    <property type="project" value="InterPro"/>
</dbReference>
<dbReference type="GO" id="GO:0005198">
    <property type="term" value="F:structural molecule activity"/>
    <property type="evidence" value="ECO:0007669"/>
    <property type="project" value="InterPro"/>
</dbReference>
<dbReference type="KEGG" id="dog:HP555_10980"/>
<keyword evidence="2" id="KW-1185">Reference proteome</keyword>
<organism evidence="1 2">
    <name type="scientific">Desulfobulbus oligotrophicus</name>
    <dbReference type="NCBI Taxonomy" id="1909699"/>
    <lineage>
        <taxon>Bacteria</taxon>
        <taxon>Pseudomonadati</taxon>
        <taxon>Thermodesulfobacteriota</taxon>
        <taxon>Desulfobulbia</taxon>
        <taxon>Desulfobulbales</taxon>
        <taxon>Desulfobulbaceae</taxon>
        <taxon>Desulfobulbus</taxon>
    </lineage>
</organism>
<evidence type="ECO:0000313" key="1">
    <source>
        <dbReference type="EMBL" id="QQG66353.1"/>
    </source>
</evidence>
<reference evidence="1 2" key="1">
    <citation type="submission" date="2020-05" db="EMBL/GenBank/DDBJ databases">
        <title>Complete genome of Desulfobulbus oligotrophicus.</title>
        <authorList>
            <person name="Podar M."/>
        </authorList>
    </citation>
    <scope>NUCLEOTIDE SEQUENCE [LARGE SCALE GENOMIC DNA]</scope>
    <source>
        <strain evidence="1 2">Prop6</strain>
    </source>
</reference>
<dbReference type="RefSeq" id="WP_199262433.1">
    <property type="nucleotide sequence ID" value="NZ_CP054140.1"/>
</dbReference>
<proteinExistence type="predicted"/>
<name>A0A7T6AR04_9BACT</name>
<gene>
    <name evidence="1" type="ORF">HP555_10980</name>
</gene>
<dbReference type="InterPro" id="IPR006429">
    <property type="entry name" value="Phage_lambda_portal"/>
</dbReference>
<dbReference type="EMBL" id="CP054140">
    <property type="protein sequence ID" value="QQG66353.1"/>
    <property type="molecule type" value="Genomic_DNA"/>
</dbReference>